<evidence type="ECO:0000313" key="2">
    <source>
        <dbReference type="Proteomes" id="UP000826573"/>
    </source>
</evidence>
<protein>
    <submittedName>
        <fullName evidence="1">Uncharacterized protein</fullName>
    </submittedName>
</protein>
<keyword evidence="2" id="KW-1185">Reference proteome</keyword>
<sequence>MAQIDARPMDRQAYHMLAEPSNFQIPRSSAIWDFASRALYFCRPLIDAPPPPPLSHCKLQLRRARGPIPGAVVRAVTYRSRQMVMRGCANFSISQPLVAPAMPAELYQRTKPRRSRISFANLENVMELPQSQLAGQPAALGSHMHPASCILLGSFDCNIA</sequence>
<gene>
    <name evidence="1" type="ORF">TsFJ059_004457</name>
</gene>
<reference evidence="1 2" key="1">
    <citation type="submission" date="2021-08" db="EMBL/GenBank/DDBJ databases">
        <title>The highly contiguous genome resource for Trichoderma semiorbis FJ059, a fungal antagonistic to plant pathogens.</title>
        <authorList>
            <person name="Liu T."/>
        </authorList>
    </citation>
    <scope>NUCLEOTIDE SEQUENCE [LARGE SCALE GENOMIC DNA]</scope>
    <source>
        <strain evidence="1 2">FJ059</strain>
    </source>
</reference>
<comment type="caution">
    <text evidence="1">The sequence shown here is derived from an EMBL/GenBank/DDBJ whole genome shotgun (WGS) entry which is preliminary data.</text>
</comment>
<dbReference type="EMBL" id="JAIMJC010000002">
    <property type="protein sequence ID" value="KAH0529749.1"/>
    <property type="molecule type" value="Genomic_DNA"/>
</dbReference>
<organism evidence="1 2">
    <name type="scientific">Trichoderma semiorbis</name>
    <dbReference type="NCBI Taxonomy" id="1491008"/>
    <lineage>
        <taxon>Eukaryota</taxon>
        <taxon>Fungi</taxon>
        <taxon>Dikarya</taxon>
        <taxon>Ascomycota</taxon>
        <taxon>Pezizomycotina</taxon>
        <taxon>Sordariomycetes</taxon>
        <taxon>Hypocreomycetidae</taxon>
        <taxon>Hypocreales</taxon>
        <taxon>Hypocreaceae</taxon>
        <taxon>Trichoderma</taxon>
    </lineage>
</organism>
<name>A0A9P8KWM6_9HYPO</name>
<accession>A0A9P8KWM6</accession>
<evidence type="ECO:0000313" key="1">
    <source>
        <dbReference type="EMBL" id="KAH0529749.1"/>
    </source>
</evidence>
<dbReference type="AlphaFoldDB" id="A0A9P8KWM6"/>
<proteinExistence type="predicted"/>
<dbReference type="Proteomes" id="UP000826573">
    <property type="component" value="Unassembled WGS sequence"/>
</dbReference>